<dbReference type="EMBL" id="FTMN01000001">
    <property type="protein sequence ID" value="SIP91921.1"/>
    <property type="molecule type" value="Genomic_DNA"/>
</dbReference>
<evidence type="ECO:0000259" key="6">
    <source>
        <dbReference type="Pfam" id="PF04932"/>
    </source>
</evidence>
<comment type="subcellular location">
    <subcellularLocation>
        <location evidence="1">Membrane</location>
        <topology evidence="1">Multi-pass membrane protein</topology>
    </subcellularLocation>
</comment>
<feature type="transmembrane region" description="Helical" evidence="5">
    <location>
        <begin position="36"/>
        <end position="56"/>
    </location>
</feature>
<dbReference type="GO" id="GO:0016874">
    <property type="term" value="F:ligase activity"/>
    <property type="evidence" value="ECO:0007669"/>
    <property type="project" value="UniProtKB-KW"/>
</dbReference>
<feature type="transmembrane region" description="Helical" evidence="5">
    <location>
        <begin position="429"/>
        <end position="449"/>
    </location>
</feature>
<dbReference type="Pfam" id="PF04932">
    <property type="entry name" value="Wzy_C"/>
    <property type="match status" value="1"/>
</dbReference>
<feature type="transmembrane region" description="Helical" evidence="5">
    <location>
        <begin position="244"/>
        <end position="260"/>
    </location>
</feature>
<accession>A0A1N6NIN2</accession>
<feature type="transmembrane region" description="Helical" evidence="5">
    <location>
        <begin position="86"/>
        <end position="106"/>
    </location>
</feature>
<evidence type="ECO:0000256" key="3">
    <source>
        <dbReference type="ARBA" id="ARBA00022989"/>
    </source>
</evidence>
<protein>
    <submittedName>
        <fullName evidence="7">O-Antigen ligase</fullName>
    </submittedName>
</protein>
<feature type="transmembrane region" description="Helical" evidence="5">
    <location>
        <begin position="324"/>
        <end position="347"/>
    </location>
</feature>
<dbReference type="GO" id="GO:0016020">
    <property type="term" value="C:membrane"/>
    <property type="evidence" value="ECO:0007669"/>
    <property type="project" value="UniProtKB-SubCell"/>
</dbReference>
<dbReference type="RefSeq" id="WP_076460313.1">
    <property type="nucleotide sequence ID" value="NZ_FTMN01000001.1"/>
</dbReference>
<dbReference type="PANTHER" id="PTHR37422">
    <property type="entry name" value="TEICHURONIC ACID BIOSYNTHESIS PROTEIN TUAE"/>
    <property type="match status" value="1"/>
</dbReference>
<feature type="transmembrane region" description="Helical" evidence="5">
    <location>
        <begin position="368"/>
        <end position="389"/>
    </location>
</feature>
<dbReference type="InterPro" id="IPR051533">
    <property type="entry name" value="WaaL-like"/>
</dbReference>
<gene>
    <name evidence="7" type="ORF">SAMN05421647_101348</name>
</gene>
<reference evidence="7 8" key="1">
    <citation type="submission" date="2017-01" db="EMBL/GenBank/DDBJ databases">
        <authorList>
            <person name="Mah S.A."/>
            <person name="Swanson W.J."/>
            <person name="Moy G.W."/>
            <person name="Vacquier V.D."/>
        </authorList>
    </citation>
    <scope>NUCLEOTIDE SEQUENCE [LARGE SCALE GENOMIC DNA]</scope>
    <source>
        <strain evidence="7 8">DSM 7027</strain>
    </source>
</reference>
<dbReference type="InterPro" id="IPR007016">
    <property type="entry name" value="O-antigen_ligase-rel_domated"/>
</dbReference>
<keyword evidence="8" id="KW-1185">Reference proteome</keyword>
<feature type="transmembrane region" description="Helical" evidence="5">
    <location>
        <begin position="63"/>
        <end position="80"/>
    </location>
</feature>
<organism evidence="7 8">
    <name type="scientific">Marinobacterium stanieri</name>
    <dbReference type="NCBI Taxonomy" id="49186"/>
    <lineage>
        <taxon>Bacteria</taxon>
        <taxon>Pseudomonadati</taxon>
        <taxon>Pseudomonadota</taxon>
        <taxon>Gammaproteobacteria</taxon>
        <taxon>Oceanospirillales</taxon>
        <taxon>Oceanospirillaceae</taxon>
        <taxon>Marinobacterium</taxon>
    </lineage>
</organism>
<dbReference type="PANTHER" id="PTHR37422:SF13">
    <property type="entry name" value="LIPOPOLYSACCHARIDE BIOSYNTHESIS PROTEIN PA4999-RELATED"/>
    <property type="match status" value="1"/>
</dbReference>
<dbReference type="eggNOG" id="COG3307">
    <property type="taxonomic scope" value="Bacteria"/>
</dbReference>
<sequence>MSVSLFCKCIIFVSLVPALLLVSFPGWPDIYAMRRFVQMALLVVLTLSLFWNNTFFRQYRRELLVLLMLLMLALLSSRLHSTSDHYVADLFFIPFYLLAILIFASWLQACDLRQLIKYLLIIVVAMEFIYAVLTLLLYLLSFRGDGSEFADAIPWGYVNIRYWSHIATWLLPLMPLALNLGVRAMPSMWPPMVYLAAGTIWWLVIESVARGTLLAMSAAFVAVLLLAGRRALPWIRGLAEQASVGVMLWLLLSWCLPQLVTGEAPGVPAMNFSSSGRMPLWHEAWEMSLQFFPLGVGAQSWLTHEGLTTAYANGFRFGHPHNMYLMWAAEYGWLYVLLLALLASLALRGRQQSTRLQAAVYEWRSDPTCAFMGACIAAVVHAGVSGVFWSPASMLVGLPVIAILVAMRAGPAPFEALGKSKSKSLSGRLVLIALVGLLLFWQGHVIAYYRAMKTDLEQIESDRTLAPRFWVHGDYPR</sequence>
<evidence type="ECO:0000313" key="7">
    <source>
        <dbReference type="EMBL" id="SIP91921.1"/>
    </source>
</evidence>
<evidence type="ECO:0000313" key="8">
    <source>
        <dbReference type="Proteomes" id="UP000186895"/>
    </source>
</evidence>
<evidence type="ECO:0000256" key="4">
    <source>
        <dbReference type="ARBA" id="ARBA00023136"/>
    </source>
</evidence>
<evidence type="ECO:0000256" key="2">
    <source>
        <dbReference type="ARBA" id="ARBA00022692"/>
    </source>
</evidence>
<feature type="transmembrane region" description="Helical" evidence="5">
    <location>
        <begin position="160"/>
        <end position="181"/>
    </location>
</feature>
<dbReference type="STRING" id="49186.SAMN05421647_101348"/>
<feature type="transmembrane region" description="Helical" evidence="5">
    <location>
        <begin position="5"/>
        <end position="24"/>
    </location>
</feature>
<evidence type="ECO:0000256" key="5">
    <source>
        <dbReference type="SAM" id="Phobius"/>
    </source>
</evidence>
<proteinExistence type="predicted"/>
<keyword evidence="3 5" id="KW-1133">Transmembrane helix</keyword>
<dbReference type="AlphaFoldDB" id="A0A1N6NIN2"/>
<dbReference type="Proteomes" id="UP000186895">
    <property type="component" value="Unassembled WGS sequence"/>
</dbReference>
<feature type="domain" description="O-antigen ligase-related" evidence="6">
    <location>
        <begin position="198"/>
        <end position="338"/>
    </location>
</feature>
<feature type="transmembrane region" description="Helical" evidence="5">
    <location>
        <begin position="395"/>
        <end position="417"/>
    </location>
</feature>
<feature type="transmembrane region" description="Helical" evidence="5">
    <location>
        <begin position="118"/>
        <end position="140"/>
    </location>
</feature>
<name>A0A1N6NIN2_9GAMM</name>
<keyword evidence="2 5" id="KW-0812">Transmembrane</keyword>
<keyword evidence="4 5" id="KW-0472">Membrane</keyword>
<feature type="transmembrane region" description="Helical" evidence="5">
    <location>
        <begin position="211"/>
        <end position="232"/>
    </location>
</feature>
<keyword evidence="7" id="KW-0436">Ligase</keyword>
<feature type="transmembrane region" description="Helical" evidence="5">
    <location>
        <begin position="188"/>
        <end position="205"/>
    </location>
</feature>
<evidence type="ECO:0000256" key="1">
    <source>
        <dbReference type="ARBA" id="ARBA00004141"/>
    </source>
</evidence>